<evidence type="ECO:0000256" key="6">
    <source>
        <dbReference type="ARBA" id="ARBA00022723"/>
    </source>
</evidence>
<dbReference type="KEGG" id="pef:A7E78_07680"/>
<evidence type="ECO:0000313" key="15">
    <source>
        <dbReference type="EMBL" id="APG27728.1"/>
    </source>
</evidence>
<dbReference type="PIRSF" id="PIRSF004976">
    <property type="entry name" value="ATPase_YdaO"/>
    <property type="match status" value="1"/>
</dbReference>
<dbReference type="InterPro" id="IPR014729">
    <property type="entry name" value="Rossmann-like_a/b/a_fold"/>
</dbReference>
<evidence type="ECO:0000256" key="3">
    <source>
        <dbReference type="ARBA" id="ARBA00022555"/>
    </source>
</evidence>
<evidence type="ECO:0000256" key="4">
    <source>
        <dbReference type="ARBA" id="ARBA00022679"/>
    </source>
</evidence>
<evidence type="ECO:0000256" key="1">
    <source>
        <dbReference type="ARBA" id="ARBA00022485"/>
    </source>
</evidence>
<dbReference type="NCBIfam" id="NF007972">
    <property type="entry name" value="PRK10696.1"/>
    <property type="match status" value="1"/>
</dbReference>
<keyword evidence="10" id="KW-0694">RNA-binding</keyword>
<dbReference type="GO" id="GO:0046872">
    <property type="term" value="F:metal ion binding"/>
    <property type="evidence" value="ECO:0007669"/>
    <property type="project" value="UniProtKB-KW"/>
</dbReference>
<dbReference type="GO" id="GO:0008033">
    <property type="term" value="P:tRNA processing"/>
    <property type="evidence" value="ECO:0007669"/>
    <property type="project" value="UniProtKB-KW"/>
</dbReference>
<keyword evidence="3" id="KW-0820">tRNA-binding</keyword>
<dbReference type="PANTHER" id="PTHR43686">
    <property type="entry name" value="SULFURTRANSFERASE-RELATED"/>
    <property type="match status" value="1"/>
</dbReference>
<evidence type="ECO:0000256" key="11">
    <source>
        <dbReference type="ARBA" id="ARBA00023004"/>
    </source>
</evidence>
<keyword evidence="2" id="KW-0963">Cytoplasm</keyword>
<evidence type="ECO:0000256" key="10">
    <source>
        <dbReference type="ARBA" id="ARBA00022884"/>
    </source>
</evidence>
<dbReference type="InterPro" id="IPR011063">
    <property type="entry name" value="TilS/TtcA_N"/>
</dbReference>
<evidence type="ECO:0000259" key="14">
    <source>
        <dbReference type="Pfam" id="PF01171"/>
    </source>
</evidence>
<accession>A0A1L3GPX7</accession>
<evidence type="ECO:0000256" key="5">
    <source>
        <dbReference type="ARBA" id="ARBA00022694"/>
    </source>
</evidence>
<dbReference type="HAMAP" id="MF_01850">
    <property type="entry name" value="TtcA"/>
    <property type="match status" value="1"/>
</dbReference>
<dbReference type="RefSeq" id="WP_072283695.1">
    <property type="nucleotide sequence ID" value="NZ_CP015519.1"/>
</dbReference>
<evidence type="ECO:0000256" key="7">
    <source>
        <dbReference type="ARBA" id="ARBA00022741"/>
    </source>
</evidence>
<keyword evidence="4" id="KW-0808">Transferase</keyword>
<keyword evidence="5" id="KW-0819">tRNA processing</keyword>
<dbReference type="EMBL" id="CP015519">
    <property type="protein sequence ID" value="APG27728.1"/>
    <property type="molecule type" value="Genomic_DNA"/>
</dbReference>
<keyword evidence="1" id="KW-0004">4Fe-4S</keyword>
<name>A0A1L3GPX7_9BACT</name>
<dbReference type="Proteomes" id="UP000182517">
    <property type="component" value="Chromosome"/>
</dbReference>
<gene>
    <name evidence="15" type="ORF">A7E78_07680</name>
</gene>
<dbReference type="PANTHER" id="PTHR43686:SF1">
    <property type="entry name" value="AMINOTRAN_5 DOMAIN-CONTAINING PROTEIN"/>
    <property type="match status" value="1"/>
</dbReference>
<dbReference type="InterPro" id="IPR035107">
    <property type="entry name" value="tRNA_thiolation_TtcA_Ctu1"/>
</dbReference>
<evidence type="ECO:0000313" key="16">
    <source>
        <dbReference type="Proteomes" id="UP000182517"/>
    </source>
</evidence>
<keyword evidence="16" id="KW-1185">Reference proteome</keyword>
<feature type="binding site" evidence="13">
    <location>
        <position position="138"/>
    </location>
    <ligand>
        <name>ATP</name>
        <dbReference type="ChEBI" id="CHEBI:30616"/>
    </ligand>
</feature>
<dbReference type="Pfam" id="PF01171">
    <property type="entry name" value="ATP_bind_3"/>
    <property type="match status" value="1"/>
</dbReference>
<feature type="binding site" evidence="13">
    <location>
        <position position="143"/>
    </location>
    <ligand>
        <name>ATP</name>
        <dbReference type="ChEBI" id="CHEBI:30616"/>
    </ligand>
</feature>
<evidence type="ECO:0000256" key="2">
    <source>
        <dbReference type="ARBA" id="ARBA00022490"/>
    </source>
</evidence>
<dbReference type="GO" id="GO:0051539">
    <property type="term" value="F:4 iron, 4 sulfur cluster binding"/>
    <property type="evidence" value="ECO:0007669"/>
    <property type="project" value="UniProtKB-KW"/>
</dbReference>
<keyword evidence="12" id="KW-0411">Iron-sulfur</keyword>
<dbReference type="Gene3D" id="3.40.50.620">
    <property type="entry name" value="HUPs"/>
    <property type="match status" value="1"/>
</dbReference>
<evidence type="ECO:0000256" key="8">
    <source>
        <dbReference type="ARBA" id="ARBA00022840"/>
    </source>
</evidence>
<keyword evidence="6" id="KW-0479">Metal-binding</keyword>
<dbReference type="OrthoDB" id="9801054at2"/>
<feature type="binding site" evidence="13">
    <location>
        <position position="67"/>
    </location>
    <ligand>
        <name>ATP</name>
        <dbReference type="ChEBI" id="CHEBI:30616"/>
    </ligand>
</feature>
<protein>
    <submittedName>
        <fullName evidence="15">tRNA 2-thiocytidine(32) synthetase TtcA</fullName>
    </submittedName>
</protein>
<keyword evidence="7 13" id="KW-0547">Nucleotide-binding</keyword>
<organism evidence="15 16">
    <name type="scientific">Syntrophotalea acetylenivorans</name>
    <dbReference type="NCBI Taxonomy" id="1842532"/>
    <lineage>
        <taxon>Bacteria</taxon>
        <taxon>Pseudomonadati</taxon>
        <taxon>Thermodesulfobacteriota</taxon>
        <taxon>Desulfuromonadia</taxon>
        <taxon>Desulfuromonadales</taxon>
        <taxon>Syntrophotaleaceae</taxon>
        <taxon>Syntrophotalea</taxon>
    </lineage>
</organism>
<feature type="binding site" evidence="13">
    <location>
        <position position="41"/>
    </location>
    <ligand>
        <name>ATP</name>
        <dbReference type="ChEBI" id="CHEBI:30616"/>
    </ligand>
</feature>
<dbReference type="InterPro" id="IPR012089">
    <property type="entry name" value="tRNA_Cyd_32_2_STrfase"/>
</dbReference>
<dbReference type="CDD" id="cd24138">
    <property type="entry name" value="TtcA-like"/>
    <property type="match status" value="1"/>
</dbReference>
<dbReference type="AlphaFoldDB" id="A0A1L3GPX7"/>
<proteinExistence type="inferred from homology"/>
<dbReference type="SUPFAM" id="SSF52402">
    <property type="entry name" value="Adenine nucleotide alpha hydrolases-like"/>
    <property type="match status" value="1"/>
</dbReference>
<feature type="domain" description="tRNA(Ile)-lysidine/2-thiocytidine synthase N-terminal" evidence="14">
    <location>
        <begin position="32"/>
        <end position="199"/>
    </location>
</feature>
<evidence type="ECO:0000256" key="13">
    <source>
        <dbReference type="PIRSR" id="PIRSR004976-51"/>
    </source>
</evidence>
<feature type="binding site" evidence="13">
    <location>
        <begin position="35"/>
        <end position="37"/>
    </location>
    <ligand>
        <name>ATP</name>
        <dbReference type="ChEBI" id="CHEBI:30616"/>
    </ligand>
</feature>
<keyword evidence="9" id="KW-0460">Magnesium</keyword>
<dbReference type="GO" id="GO:0005524">
    <property type="term" value="F:ATP binding"/>
    <property type="evidence" value="ECO:0007669"/>
    <property type="project" value="UniProtKB-KW"/>
</dbReference>
<dbReference type="GO" id="GO:0016740">
    <property type="term" value="F:transferase activity"/>
    <property type="evidence" value="ECO:0007669"/>
    <property type="project" value="UniProtKB-KW"/>
</dbReference>
<evidence type="ECO:0000256" key="12">
    <source>
        <dbReference type="ARBA" id="ARBA00023014"/>
    </source>
</evidence>
<keyword evidence="8 13" id="KW-0067">ATP-binding</keyword>
<evidence type="ECO:0000256" key="9">
    <source>
        <dbReference type="ARBA" id="ARBA00022842"/>
    </source>
</evidence>
<dbReference type="GO" id="GO:0000049">
    <property type="term" value="F:tRNA binding"/>
    <property type="evidence" value="ECO:0007669"/>
    <property type="project" value="UniProtKB-KW"/>
</dbReference>
<keyword evidence="11" id="KW-0408">Iron</keyword>
<sequence length="253" mass="28752">MAIIEDRLFRKIRKQVGKAIGDFDLIEEGDRIAVAVSGGKDSYTLLHILDSLRRRAPVRYELITVNVHPGFPGYRTEPLAQHLKEYGFANRMELTDCYQIIETKRRPGSSYCSFCARLRRGVLYSVMDELGCNKLALGHHADDFIETLLLNQFFVGTLKAMSPKLQADNGRHTVIRPLVYVEERDIVEFSYANDFPTIACACPAGSDGDRNRRRMKRLIKDLSGDIPHLRGSLLGALGNIQPRHLLDKRFTEF</sequence>
<dbReference type="STRING" id="1842532.A7E78_07680"/>
<reference evidence="15 16" key="1">
    <citation type="journal article" date="2017" name="Genome Announc.">
        <title>Complete Genome Sequences of Two Acetylene-Fermenting Pelobacter acetylenicus Strains.</title>
        <authorList>
            <person name="Sutton J.M."/>
            <person name="Baesman S.M."/>
            <person name="Fierst J.L."/>
            <person name="Poret-Peterson A.T."/>
            <person name="Oremland R.S."/>
            <person name="Dunlap D.S."/>
            <person name="Akob D.M."/>
        </authorList>
    </citation>
    <scope>NUCLEOTIDE SEQUENCE [LARGE SCALE GENOMIC DNA]</scope>
    <source>
        <strain evidence="15 16">SFB93</strain>
    </source>
</reference>